<keyword evidence="3" id="KW-1185">Reference proteome</keyword>
<reference evidence="2 3" key="1">
    <citation type="submission" date="2014-03" db="EMBL/GenBank/DDBJ databases">
        <title>Bradyrhizobium valentinum sp. nov., isolated from effective nodules of Lupinus mariae-josephae, a lupine endemic of basic-lime soils in Eastern Spain.</title>
        <authorList>
            <person name="Duran D."/>
            <person name="Rey L."/>
            <person name="Navarro A."/>
            <person name="Busquets A."/>
            <person name="Imperial J."/>
            <person name="Ruiz-Argueso T."/>
        </authorList>
    </citation>
    <scope>NUCLEOTIDE SEQUENCE [LARGE SCALE GENOMIC DNA]</scope>
    <source>
        <strain evidence="2 3">LmjM3</strain>
    </source>
</reference>
<proteinExistence type="predicted"/>
<protein>
    <submittedName>
        <fullName evidence="2">Uncharacterized protein</fullName>
    </submittedName>
</protein>
<name>A0A0R3LP85_9BRAD</name>
<evidence type="ECO:0000256" key="1">
    <source>
        <dbReference type="SAM" id="MobiDB-lite"/>
    </source>
</evidence>
<accession>A0A0R3LP85</accession>
<sequence length="125" mass="14181">MLRIALRPLRRAGLNWRRRRGYVGLLRTHGLATRRGRCSAKLTQPVLKLAVTVLQFLVLAGQLPELVFQPLDPHLQIGVIGLRLDLRGALWRTLPRKRDLCGRSLHRQAQHRGDRRGTGSIEESG</sequence>
<feature type="region of interest" description="Disordered" evidence="1">
    <location>
        <begin position="102"/>
        <end position="125"/>
    </location>
</feature>
<dbReference type="EMBL" id="LLXX01000064">
    <property type="protein sequence ID" value="KRR09658.1"/>
    <property type="molecule type" value="Genomic_DNA"/>
</dbReference>
<evidence type="ECO:0000313" key="3">
    <source>
        <dbReference type="Proteomes" id="UP000051913"/>
    </source>
</evidence>
<comment type="caution">
    <text evidence="2">The sequence shown here is derived from an EMBL/GenBank/DDBJ whole genome shotgun (WGS) entry which is preliminary data.</text>
</comment>
<dbReference type="Proteomes" id="UP000051913">
    <property type="component" value="Unassembled WGS sequence"/>
</dbReference>
<gene>
    <name evidence="2" type="ORF">CP49_35945</name>
</gene>
<evidence type="ECO:0000313" key="2">
    <source>
        <dbReference type="EMBL" id="KRR09658.1"/>
    </source>
</evidence>
<dbReference type="AlphaFoldDB" id="A0A0R3LP85"/>
<organism evidence="2 3">
    <name type="scientific">Bradyrhizobium valentinum</name>
    <dbReference type="NCBI Taxonomy" id="1518501"/>
    <lineage>
        <taxon>Bacteria</taxon>
        <taxon>Pseudomonadati</taxon>
        <taxon>Pseudomonadota</taxon>
        <taxon>Alphaproteobacteria</taxon>
        <taxon>Hyphomicrobiales</taxon>
        <taxon>Nitrobacteraceae</taxon>
        <taxon>Bradyrhizobium</taxon>
    </lineage>
</organism>